<evidence type="ECO:0000313" key="1">
    <source>
        <dbReference type="EMBL" id="MCS0601119.1"/>
    </source>
</evidence>
<comment type="caution">
    <text evidence="1">The sequence shown here is derived from an EMBL/GenBank/DDBJ whole genome shotgun (WGS) entry which is preliminary data.</text>
</comment>
<dbReference type="RefSeq" id="WP_258777487.1">
    <property type="nucleotide sequence ID" value="NZ_JANUGP010000004.1"/>
</dbReference>
<accession>A0ABT2AXZ7</accession>
<protein>
    <submittedName>
        <fullName evidence="1">Uncharacterized protein</fullName>
    </submittedName>
</protein>
<reference evidence="1 2" key="1">
    <citation type="submission" date="2022-08" db="EMBL/GenBank/DDBJ databases">
        <authorList>
            <person name="Somphong A."/>
            <person name="Phongsopitanun W."/>
        </authorList>
    </citation>
    <scope>NUCLEOTIDE SEQUENCE [LARGE SCALE GENOMIC DNA]</scope>
    <source>
        <strain evidence="1 2">LP11</strain>
    </source>
</reference>
<evidence type="ECO:0000313" key="2">
    <source>
        <dbReference type="Proteomes" id="UP001205612"/>
    </source>
</evidence>
<gene>
    <name evidence="1" type="ORF">NX794_07725</name>
</gene>
<dbReference type="EMBL" id="JANUGP010000004">
    <property type="protein sequence ID" value="MCS0601119.1"/>
    <property type="molecule type" value="Genomic_DNA"/>
</dbReference>
<sequence>MDIAVIGLRIENRYGGGAEIETTSVVAVPLPLPDEDTTERSDWEYDHIFPETGTGRDDGDAWYDVEVTRSTAPELLGLTFQFGY</sequence>
<dbReference type="Proteomes" id="UP001205612">
    <property type="component" value="Unassembled WGS sequence"/>
</dbReference>
<name>A0ABT2AXZ7_9ACTN</name>
<organism evidence="1 2">
    <name type="scientific">Streptomyces pyxinicus</name>
    <dbReference type="NCBI Taxonomy" id="2970331"/>
    <lineage>
        <taxon>Bacteria</taxon>
        <taxon>Bacillati</taxon>
        <taxon>Actinomycetota</taxon>
        <taxon>Actinomycetes</taxon>
        <taxon>Kitasatosporales</taxon>
        <taxon>Streptomycetaceae</taxon>
        <taxon>Streptomyces</taxon>
    </lineage>
</organism>
<proteinExistence type="predicted"/>
<keyword evidence="2" id="KW-1185">Reference proteome</keyword>